<evidence type="ECO:0000313" key="5">
    <source>
        <dbReference type="EMBL" id="MBN7802300.1"/>
    </source>
</evidence>
<name>A0ABS3BSL7_9BACT</name>
<keyword evidence="6" id="KW-1185">Reference proteome</keyword>
<dbReference type="Pfam" id="PF00775">
    <property type="entry name" value="Dioxygenase_C"/>
    <property type="match status" value="1"/>
</dbReference>
<dbReference type="SUPFAM" id="SSF49482">
    <property type="entry name" value="Aromatic compound dioxygenase"/>
    <property type="match status" value="1"/>
</dbReference>
<dbReference type="PANTHER" id="PTHR33711:SF10">
    <property type="entry name" value="INTRADIOL RING-CLEAVAGE DIOXYGENASES DOMAIN-CONTAINING PROTEIN"/>
    <property type="match status" value="1"/>
</dbReference>
<evidence type="ECO:0000256" key="2">
    <source>
        <dbReference type="ARBA" id="ARBA00022964"/>
    </source>
</evidence>
<gene>
    <name evidence="5" type="ORF">J0A67_15605</name>
</gene>
<evidence type="ECO:0000259" key="4">
    <source>
        <dbReference type="Pfam" id="PF00775"/>
    </source>
</evidence>
<sequence length="203" mass="22883">MIQCLIFCCIFLSVNCSGQSRNLVGGGCEGCEAIFEFGKKTLAPVDTLPGFEPNEPKLKLFGTVFQKDGKTPAGDVILYIYHTDRTGIYPKKGTETGWAKRHGYLRGWIKTDQSGRYTFYTFRPAAYPDRSEPEHIHLTVKEPGKNEYYLDDYLFEDDAILTDQKRKLLGNRGGSGIGNPQLENGMLTFHRDIILGLNIPDYE</sequence>
<feature type="domain" description="Intradiol ring-cleavage dioxygenases" evidence="4">
    <location>
        <begin position="57"/>
        <end position="161"/>
    </location>
</feature>
<evidence type="ECO:0000256" key="1">
    <source>
        <dbReference type="ARBA" id="ARBA00007825"/>
    </source>
</evidence>
<comment type="caution">
    <text evidence="5">The sequence shown here is derived from an EMBL/GenBank/DDBJ whole genome shotgun (WGS) entry which is preliminary data.</text>
</comment>
<dbReference type="Gene3D" id="2.60.130.10">
    <property type="entry name" value="Aromatic compound dioxygenase"/>
    <property type="match status" value="1"/>
</dbReference>
<accession>A0ABS3BSL7</accession>
<dbReference type="GO" id="GO:0051213">
    <property type="term" value="F:dioxygenase activity"/>
    <property type="evidence" value="ECO:0007669"/>
    <property type="project" value="UniProtKB-KW"/>
</dbReference>
<evidence type="ECO:0000313" key="6">
    <source>
        <dbReference type="Proteomes" id="UP000664698"/>
    </source>
</evidence>
<evidence type="ECO:0000256" key="3">
    <source>
        <dbReference type="ARBA" id="ARBA00023002"/>
    </source>
</evidence>
<proteinExistence type="inferred from homology"/>
<dbReference type="Proteomes" id="UP000664698">
    <property type="component" value="Unassembled WGS sequence"/>
</dbReference>
<dbReference type="EMBL" id="JAFKCW010000003">
    <property type="protein sequence ID" value="MBN7802300.1"/>
    <property type="molecule type" value="Genomic_DNA"/>
</dbReference>
<dbReference type="PANTHER" id="PTHR33711">
    <property type="entry name" value="DIOXYGENASE, PUTATIVE (AFU_ORTHOLOGUE AFUA_2G02910)-RELATED"/>
    <property type="match status" value="1"/>
</dbReference>
<dbReference type="InterPro" id="IPR050770">
    <property type="entry name" value="Intradiol_RC_Dioxygenase"/>
</dbReference>
<protein>
    <submittedName>
        <fullName evidence="5">Intradiol ring-cleavage dioxygenase</fullName>
    </submittedName>
</protein>
<keyword evidence="3" id="KW-0560">Oxidoreductase</keyword>
<comment type="similarity">
    <text evidence="1">Belongs to the intradiol ring-cleavage dioxygenase family.</text>
</comment>
<organism evidence="5 6">
    <name type="scientific">Algoriphagus aestuariicola</name>
    <dbReference type="NCBI Taxonomy" id="1852016"/>
    <lineage>
        <taxon>Bacteria</taxon>
        <taxon>Pseudomonadati</taxon>
        <taxon>Bacteroidota</taxon>
        <taxon>Cytophagia</taxon>
        <taxon>Cytophagales</taxon>
        <taxon>Cyclobacteriaceae</taxon>
        <taxon>Algoriphagus</taxon>
    </lineage>
</organism>
<reference evidence="5 6" key="1">
    <citation type="submission" date="2021-03" db="EMBL/GenBank/DDBJ databases">
        <title>novel species isolated from a fishpond in China.</title>
        <authorList>
            <person name="Lu H."/>
            <person name="Cai Z."/>
        </authorList>
    </citation>
    <scope>NUCLEOTIDE SEQUENCE [LARGE SCALE GENOMIC DNA]</scope>
    <source>
        <strain evidence="5 6">JCM 31546</strain>
    </source>
</reference>
<keyword evidence="2 5" id="KW-0223">Dioxygenase</keyword>
<dbReference type="InterPro" id="IPR000627">
    <property type="entry name" value="Intradiol_dOase_C"/>
</dbReference>
<dbReference type="InterPro" id="IPR015889">
    <property type="entry name" value="Intradiol_dOase_core"/>
</dbReference>